<keyword evidence="3" id="KW-0539">Nucleus</keyword>
<dbReference type="InterPro" id="IPR057860">
    <property type="entry name" value="HEAT_RRP12_N"/>
</dbReference>
<dbReference type="Pfam" id="PF25772">
    <property type="entry name" value="HEAT_RRP12_N"/>
    <property type="match status" value="1"/>
</dbReference>
<evidence type="ECO:0000259" key="6">
    <source>
        <dbReference type="Pfam" id="PF25772"/>
    </source>
</evidence>
<name>A0AA88Y5C2_PINIB</name>
<feature type="domain" description="RRP12 N-terminal HEAT" evidence="6">
    <location>
        <begin position="110"/>
        <end position="355"/>
    </location>
</feature>
<evidence type="ECO:0000256" key="3">
    <source>
        <dbReference type="ARBA" id="ARBA00023242"/>
    </source>
</evidence>
<evidence type="ECO:0000256" key="1">
    <source>
        <dbReference type="ARBA" id="ARBA00004123"/>
    </source>
</evidence>
<dbReference type="Proteomes" id="UP001186944">
    <property type="component" value="Unassembled WGS sequence"/>
</dbReference>
<dbReference type="InterPro" id="IPR011989">
    <property type="entry name" value="ARM-like"/>
</dbReference>
<sequence>MAAVKKQKLQGTRHKKVKGKRWKKGQSSSSNPETKKFREAAKNRFFNPNPSGSSLTVDALAKHDEKQVDRDGDTIVSDKDVDIRSAAGKTFNTWATNWTECTNATFSKVHRYWACNSALHKEILAILAAVTEVIKTQGGTESETEYFAALMTALETSDSTESISAIVYLLSLVIKRVSPAVLRSRFSEISRQFLDKLAVHADNDNTSLLKSLLKCLASVLRVQDQATWSNSSTQRIYDSLLTFSTHKKPKVRKAGHQAVCLVIKGSLFMLGDNAPNCHPAAQQTAKFCIKKIEQCGGTGEAVDTLHILALLKDVLSSLPLNSVKSVCETILRMMTLSNVMVTACGMQALYGLLSSKPKPTTLSAELNAQIITALYDYQPSENDVQPMQAWLAVMEKAHSNLARLDEKLCLSHLPRIFSSCMTCLLSEKTEIVTSAAKCMKALLKECVEVSVESIKVQITQSSSTQTAVHKVIKALETGLSYQFYAAWGWVMQMFALLYEVLGKHCPQLFKKSLLSIADLRDSPKFPYKAELDHAFGCAIKHIGPRHVLEAVPLNITGDDDDYNFPRSWILPVIRDNVTNTELGFFVSYFLPLAAKFRQRVVEAQQCSNVVLAKSYESLQLQVWSFLPGFCTNPVDLKQSFKSIAKVLGTAISDRPDLRMEVMSSLRKLITKSLQDDESKKEVGRFAKNFLPILFNLFTTDSDNNSVRLAVLETIKCYVQIADKPIVCSFCDKCLEKLKEEGITAFKQHALLDLLMVKLPYVDKGRLKLIHQVAVPNLTASDRTVQKKSYRILEEMCGQTSPDCRMYITENLLSIQNTLLESLSSSSPSSKAPRLRCLNNLFKGLDEPQTDFLHAVIPEAILCTKEVAERARTAAFSLLVEMGRAQVRWSTTTSQEALHSYFKLVMAGLAGSPQMISATLLALTRILYEFKDEIDSGLLDVIVDTLCLLLTSKPREVVKAALGFMKVLLSAYPDTRLACYLKQLVSSLVSMKEDCHHHFRSRAKEIYAKLIKKFGYQTIYSMAPASVHKVLINIKKTQERAKRKKKEKENEEESEEEGEHFKTQTESIDDILRDTDSEMEEDEVQKKKGKGKGKMQREKEGRSDQAWLHEGEGDIMDFLDPDATKKVIATKPNEQKRNASKSKEPEFKTAPDGRLIITEDSDDEGDKKNLSDEDDLDELLEAIEKGSGATKRAKKRKVEDMGSDNEEASAPKYKAGGRGIHRPLAKAQKSTTTAEKSDYGAEYRAKKAKGDIKKKGKPDPFAYVPLNYQALNRRKKAKVKGRFNNLVRGAQKGAMKGSKGKKRKS</sequence>
<feature type="compositionally biased region" description="Acidic residues" evidence="4">
    <location>
        <begin position="1171"/>
        <end position="1180"/>
    </location>
</feature>
<comment type="subcellular location">
    <subcellularLocation>
        <location evidence="1">Nucleus</location>
    </subcellularLocation>
</comment>
<dbReference type="Pfam" id="PF08161">
    <property type="entry name" value="RRP12_HEAT"/>
    <property type="match status" value="1"/>
</dbReference>
<evidence type="ECO:0000256" key="4">
    <source>
        <dbReference type="SAM" id="MobiDB-lite"/>
    </source>
</evidence>
<dbReference type="PANTHER" id="PTHR48287">
    <property type="entry name" value="ARM REPEAT SUPERFAMILY PROTEIN"/>
    <property type="match status" value="1"/>
</dbReference>
<comment type="similarity">
    <text evidence="2">Belongs to the RRP12 family.</text>
</comment>
<protein>
    <recommendedName>
        <fullName evidence="9">RRP12-like protein</fullName>
    </recommendedName>
</protein>
<feature type="compositionally biased region" description="Basic residues" evidence="4">
    <location>
        <begin position="1"/>
        <end position="24"/>
    </location>
</feature>
<reference evidence="7" key="1">
    <citation type="submission" date="2019-08" db="EMBL/GenBank/DDBJ databases">
        <title>The improved chromosome-level genome for the pearl oyster Pinctada fucata martensii using PacBio sequencing and Hi-C.</title>
        <authorList>
            <person name="Zheng Z."/>
        </authorList>
    </citation>
    <scope>NUCLEOTIDE SEQUENCE</scope>
    <source>
        <strain evidence="7">ZZ-2019</strain>
        <tissue evidence="7">Adductor muscle</tissue>
    </source>
</reference>
<evidence type="ECO:0000313" key="8">
    <source>
        <dbReference type="Proteomes" id="UP001186944"/>
    </source>
</evidence>
<accession>A0AA88Y5C2</accession>
<feature type="compositionally biased region" description="Basic and acidic residues" evidence="4">
    <location>
        <begin position="1094"/>
        <end position="1111"/>
    </location>
</feature>
<dbReference type="PANTHER" id="PTHR48287:SF1">
    <property type="entry name" value="ARM REPEAT SUPERFAMILY PROTEIN"/>
    <property type="match status" value="1"/>
</dbReference>
<organism evidence="7 8">
    <name type="scientific">Pinctada imbricata</name>
    <name type="common">Atlantic pearl-oyster</name>
    <name type="synonym">Pinctada martensii</name>
    <dbReference type="NCBI Taxonomy" id="66713"/>
    <lineage>
        <taxon>Eukaryota</taxon>
        <taxon>Metazoa</taxon>
        <taxon>Spiralia</taxon>
        <taxon>Lophotrochozoa</taxon>
        <taxon>Mollusca</taxon>
        <taxon>Bivalvia</taxon>
        <taxon>Autobranchia</taxon>
        <taxon>Pteriomorphia</taxon>
        <taxon>Pterioida</taxon>
        <taxon>Pterioidea</taxon>
        <taxon>Pteriidae</taxon>
        <taxon>Pinctada</taxon>
    </lineage>
</organism>
<feature type="domain" description="RRP12 HEAT" evidence="5">
    <location>
        <begin position="426"/>
        <end position="699"/>
    </location>
</feature>
<feature type="compositionally biased region" description="Basic and acidic residues" evidence="4">
    <location>
        <begin position="1132"/>
        <end position="1150"/>
    </location>
</feature>
<evidence type="ECO:0000313" key="7">
    <source>
        <dbReference type="EMBL" id="KAK3094601.1"/>
    </source>
</evidence>
<dbReference type="InterPro" id="IPR012978">
    <property type="entry name" value="HEAT_RRP12"/>
</dbReference>
<proteinExistence type="inferred from homology"/>
<dbReference type="EMBL" id="VSWD01000008">
    <property type="protein sequence ID" value="KAK3094601.1"/>
    <property type="molecule type" value="Genomic_DNA"/>
</dbReference>
<feature type="compositionally biased region" description="Basic and acidic residues" evidence="4">
    <location>
        <begin position="33"/>
        <end position="42"/>
    </location>
</feature>
<dbReference type="InterPro" id="IPR052087">
    <property type="entry name" value="RRP12"/>
</dbReference>
<dbReference type="SUPFAM" id="SSF48371">
    <property type="entry name" value="ARM repeat"/>
    <property type="match status" value="1"/>
</dbReference>
<keyword evidence="8" id="KW-1185">Reference proteome</keyword>
<feature type="region of interest" description="Disordered" evidence="4">
    <location>
        <begin position="1037"/>
        <end position="1236"/>
    </location>
</feature>
<feature type="region of interest" description="Disordered" evidence="4">
    <location>
        <begin position="1282"/>
        <end position="1304"/>
    </location>
</feature>
<dbReference type="Gene3D" id="1.25.10.10">
    <property type="entry name" value="Leucine-rich Repeat Variant"/>
    <property type="match status" value="2"/>
</dbReference>
<gene>
    <name evidence="7" type="ORF">FSP39_003915</name>
</gene>
<dbReference type="InterPro" id="IPR016024">
    <property type="entry name" value="ARM-type_fold"/>
</dbReference>
<feature type="region of interest" description="Disordered" evidence="4">
    <location>
        <begin position="1"/>
        <end position="51"/>
    </location>
</feature>
<comment type="caution">
    <text evidence="7">The sequence shown here is derived from an EMBL/GenBank/DDBJ whole genome shotgun (WGS) entry which is preliminary data.</text>
</comment>
<evidence type="ECO:0000256" key="2">
    <source>
        <dbReference type="ARBA" id="ARBA00007690"/>
    </source>
</evidence>
<dbReference type="GO" id="GO:0005634">
    <property type="term" value="C:nucleus"/>
    <property type="evidence" value="ECO:0007669"/>
    <property type="project" value="UniProtKB-SubCell"/>
</dbReference>
<evidence type="ECO:0008006" key="9">
    <source>
        <dbReference type="Google" id="ProtNLM"/>
    </source>
</evidence>
<evidence type="ECO:0000259" key="5">
    <source>
        <dbReference type="Pfam" id="PF08161"/>
    </source>
</evidence>